<organism evidence="4 5">
    <name type="scientific">Salininema proteolyticum</name>
    <dbReference type="NCBI Taxonomy" id="1607685"/>
    <lineage>
        <taxon>Bacteria</taxon>
        <taxon>Bacillati</taxon>
        <taxon>Actinomycetota</taxon>
        <taxon>Actinomycetes</taxon>
        <taxon>Glycomycetales</taxon>
        <taxon>Glycomycetaceae</taxon>
        <taxon>Salininema</taxon>
    </lineage>
</organism>
<feature type="domain" description="DUF1707" evidence="3">
    <location>
        <begin position="9"/>
        <end position="61"/>
    </location>
</feature>
<evidence type="ECO:0000256" key="2">
    <source>
        <dbReference type="SAM" id="Phobius"/>
    </source>
</evidence>
<dbReference type="RefSeq" id="WP_380620866.1">
    <property type="nucleotide sequence ID" value="NZ_JBHSDK010000015.1"/>
</dbReference>
<feature type="transmembrane region" description="Helical" evidence="2">
    <location>
        <begin position="79"/>
        <end position="98"/>
    </location>
</feature>
<evidence type="ECO:0000256" key="1">
    <source>
        <dbReference type="SAM" id="MobiDB-lite"/>
    </source>
</evidence>
<evidence type="ECO:0000259" key="3">
    <source>
        <dbReference type="Pfam" id="PF08044"/>
    </source>
</evidence>
<dbReference type="InterPro" id="IPR012551">
    <property type="entry name" value="DUF1707_SHOCT-like"/>
</dbReference>
<protein>
    <submittedName>
        <fullName evidence="4">DUF1707 domain-containing protein</fullName>
    </submittedName>
</protein>
<dbReference type="PANTHER" id="PTHR40763:SF4">
    <property type="entry name" value="DUF1707 DOMAIN-CONTAINING PROTEIN"/>
    <property type="match status" value="1"/>
</dbReference>
<dbReference type="EMBL" id="JBHSDK010000015">
    <property type="protein sequence ID" value="MFC4335722.1"/>
    <property type="molecule type" value="Genomic_DNA"/>
</dbReference>
<gene>
    <name evidence="4" type="ORF">ACFPET_10970</name>
</gene>
<proteinExistence type="predicted"/>
<comment type="caution">
    <text evidence="4">The sequence shown here is derived from an EMBL/GenBank/DDBJ whole genome shotgun (WGS) entry which is preliminary data.</text>
</comment>
<accession>A0ABV8TYP6</accession>
<keyword evidence="2" id="KW-0472">Membrane</keyword>
<reference evidence="5" key="1">
    <citation type="journal article" date="2019" name="Int. J. Syst. Evol. Microbiol.">
        <title>The Global Catalogue of Microorganisms (GCM) 10K type strain sequencing project: providing services to taxonomists for standard genome sequencing and annotation.</title>
        <authorList>
            <consortium name="The Broad Institute Genomics Platform"/>
            <consortium name="The Broad Institute Genome Sequencing Center for Infectious Disease"/>
            <person name="Wu L."/>
            <person name="Ma J."/>
        </authorList>
    </citation>
    <scope>NUCLEOTIDE SEQUENCE [LARGE SCALE GENOMIC DNA]</scope>
    <source>
        <strain evidence="5">IBRC-M 10908</strain>
    </source>
</reference>
<feature type="transmembrane region" description="Helical" evidence="2">
    <location>
        <begin position="110"/>
        <end position="129"/>
    </location>
</feature>
<evidence type="ECO:0000313" key="4">
    <source>
        <dbReference type="EMBL" id="MFC4335722.1"/>
    </source>
</evidence>
<dbReference type="Proteomes" id="UP001595823">
    <property type="component" value="Unassembled WGS sequence"/>
</dbReference>
<keyword evidence="2" id="KW-0812">Transmembrane</keyword>
<name>A0ABV8TYP6_9ACTN</name>
<feature type="region of interest" description="Disordered" evidence="1">
    <location>
        <begin position="57"/>
        <end position="76"/>
    </location>
</feature>
<keyword evidence="5" id="KW-1185">Reference proteome</keyword>
<dbReference type="Pfam" id="PF08044">
    <property type="entry name" value="DUF1707"/>
    <property type="match status" value="1"/>
</dbReference>
<evidence type="ECO:0000313" key="5">
    <source>
        <dbReference type="Proteomes" id="UP001595823"/>
    </source>
</evidence>
<keyword evidence="2" id="KW-1133">Transmembrane helix</keyword>
<sequence length="138" mass="15163">MSDNLPDRVRVSDAEREEAVELLREAAGEGRLTLAEFEDRSAEAYRLKTRAELRGLVEDLPEGPSSTDRRSPGKRRVSVGRALIPFYFFGGLSTAGWIGYSLQQGEPAPFYPVFGIVLGLLFSVAYWFGSGRSGDSDA</sequence>
<dbReference type="PANTHER" id="PTHR40763">
    <property type="entry name" value="MEMBRANE PROTEIN-RELATED"/>
    <property type="match status" value="1"/>
</dbReference>